<name>A0ABT2AAS8_9BURK</name>
<reference evidence="2 3" key="1">
    <citation type="submission" date="2022-08" db="EMBL/GenBank/DDBJ databases">
        <title>Reclassification of Massilia species as members of the genera Telluria, Duganella, Pseudoduganella, Mokoshia gen. nov. and Zemynaea gen. nov. using orthogonal and non-orthogonal genome-based approaches.</title>
        <authorList>
            <person name="Bowman J.P."/>
        </authorList>
    </citation>
    <scope>NUCLEOTIDE SEQUENCE [LARGE SCALE GENOMIC DNA]</scope>
    <source>
        <strain evidence="2 3">LMG 28164</strain>
    </source>
</reference>
<proteinExistence type="predicted"/>
<dbReference type="RefSeq" id="WP_258846987.1">
    <property type="nucleotide sequence ID" value="NZ_JANUGX010000024.1"/>
</dbReference>
<evidence type="ECO:0000256" key="1">
    <source>
        <dbReference type="SAM" id="MobiDB-lite"/>
    </source>
</evidence>
<dbReference type="Proteomes" id="UP001205560">
    <property type="component" value="Unassembled WGS sequence"/>
</dbReference>
<evidence type="ECO:0000313" key="2">
    <source>
        <dbReference type="EMBL" id="MCS0591220.1"/>
    </source>
</evidence>
<evidence type="ECO:0008006" key="4">
    <source>
        <dbReference type="Google" id="ProtNLM"/>
    </source>
</evidence>
<sequence length="262" mass="26007">MAVMTAAVAGALAGCGTGNGGNPLASHSTTVEYYRVFDIKTDVPTPVVAKAATDGINRNVKDAVVAAAPGVEATELPGHFKIADPTSAPPGAPVAKGLSCDGAAWTAKATPRVRGSEDMNLVACLFPYKSGYHLDMVAVFTKPEGGIMQWPRRLTGAVLGTPEKFTESTMMDLVRAIRESTGANVSLVEAKPNLAGTPWLEPGSKTAQADTGGGAANSAGSSAGSSTATASAAGATTAAAAPTTAAQPGSAPGAAKPSSVPE</sequence>
<organism evidence="2 3">
    <name type="scientific">Massilia norwichensis</name>
    <dbReference type="NCBI Taxonomy" id="1442366"/>
    <lineage>
        <taxon>Bacteria</taxon>
        <taxon>Pseudomonadati</taxon>
        <taxon>Pseudomonadota</taxon>
        <taxon>Betaproteobacteria</taxon>
        <taxon>Burkholderiales</taxon>
        <taxon>Oxalobacteraceae</taxon>
        <taxon>Telluria group</taxon>
        <taxon>Massilia</taxon>
    </lineage>
</organism>
<protein>
    <recommendedName>
        <fullName evidence="4">Lipoprotein</fullName>
    </recommendedName>
</protein>
<dbReference type="EMBL" id="JANUGX010000024">
    <property type="protein sequence ID" value="MCS0591220.1"/>
    <property type="molecule type" value="Genomic_DNA"/>
</dbReference>
<feature type="compositionally biased region" description="Low complexity" evidence="1">
    <location>
        <begin position="216"/>
        <end position="262"/>
    </location>
</feature>
<evidence type="ECO:0000313" key="3">
    <source>
        <dbReference type="Proteomes" id="UP001205560"/>
    </source>
</evidence>
<keyword evidence="3" id="KW-1185">Reference proteome</keyword>
<accession>A0ABT2AAS8</accession>
<feature type="region of interest" description="Disordered" evidence="1">
    <location>
        <begin position="194"/>
        <end position="262"/>
    </location>
</feature>
<comment type="caution">
    <text evidence="2">The sequence shown here is derived from an EMBL/GenBank/DDBJ whole genome shotgun (WGS) entry which is preliminary data.</text>
</comment>
<gene>
    <name evidence="2" type="ORF">NX782_18690</name>
</gene>